<accession>A0AA40BKB1</accession>
<proteinExistence type="predicted"/>
<dbReference type="Proteomes" id="UP001172159">
    <property type="component" value="Unassembled WGS sequence"/>
</dbReference>
<dbReference type="AlphaFoldDB" id="A0AA40BKB1"/>
<evidence type="ECO:0000313" key="2">
    <source>
        <dbReference type="Proteomes" id="UP001172159"/>
    </source>
</evidence>
<gene>
    <name evidence="1" type="ORF">B0T21DRAFT_412290</name>
</gene>
<dbReference type="EMBL" id="JAUKTV010000007">
    <property type="protein sequence ID" value="KAK0735683.1"/>
    <property type="molecule type" value="Genomic_DNA"/>
</dbReference>
<evidence type="ECO:0000313" key="1">
    <source>
        <dbReference type="EMBL" id="KAK0735683.1"/>
    </source>
</evidence>
<organism evidence="1 2">
    <name type="scientific">Apiosordaria backusii</name>
    <dbReference type="NCBI Taxonomy" id="314023"/>
    <lineage>
        <taxon>Eukaryota</taxon>
        <taxon>Fungi</taxon>
        <taxon>Dikarya</taxon>
        <taxon>Ascomycota</taxon>
        <taxon>Pezizomycotina</taxon>
        <taxon>Sordariomycetes</taxon>
        <taxon>Sordariomycetidae</taxon>
        <taxon>Sordariales</taxon>
        <taxon>Lasiosphaeriaceae</taxon>
        <taxon>Apiosordaria</taxon>
    </lineage>
</organism>
<sequence length="205" mass="22246">MSITQESPDPQPENNEQQLEPTVHIPLDPAVVTCPAAAQNNTSDPSVTAQIHNYNRSPLYRIPEELLLIILEQFDLTIPADLAAIFSLARVSSLPRRLALGAFKDSHPSVAERYHHGPRFPMFDLTRGLLAGAASLDIARYLLPADMLCGGCLARSAAGLSTAGAGGEVVVSRPWEKGAVWNKCKFQGREGGWGIARDVIWLIIL</sequence>
<keyword evidence="2" id="KW-1185">Reference proteome</keyword>
<protein>
    <submittedName>
        <fullName evidence="1">Uncharacterized protein</fullName>
    </submittedName>
</protein>
<comment type="caution">
    <text evidence="1">The sequence shown here is derived from an EMBL/GenBank/DDBJ whole genome shotgun (WGS) entry which is preliminary data.</text>
</comment>
<name>A0AA40BKB1_9PEZI</name>
<reference evidence="1" key="1">
    <citation type="submission" date="2023-06" db="EMBL/GenBank/DDBJ databases">
        <title>Genome-scale phylogeny and comparative genomics of the fungal order Sordariales.</title>
        <authorList>
            <consortium name="Lawrence Berkeley National Laboratory"/>
            <person name="Hensen N."/>
            <person name="Bonometti L."/>
            <person name="Westerberg I."/>
            <person name="Brannstrom I.O."/>
            <person name="Guillou S."/>
            <person name="Cros-Aarteil S."/>
            <person name="Calhoun S."/>
            <person name="Haridas S."/>
            <person name="Kuo A."/>
            <person name="Mondo S."/>
            <person name="Pangilinan J."/>
            <person name="Riley R."/>
            <person name="Labutti K."/>
            <person name="Andreopoulos B."/>
            <person name="Lipzen A."/>
            <person name="Chen C."/>
            <person name="Yanf M."/>
            <person name="Daum C."/>
            <person name="Ng V."/>
            <person name="Clum A."/>
            <person name="Steindorff A."/>
            <person name="Ohm R."/>
            <person name="Martin F."/>
            <person name="Silar P."/>
            <person name="Natvig D."/>
            <person name="Lalanne C."/>
            <person name="Gautier V."/>
            <person name="Ament-Velasquez S.L."/>
            <person name="Kruys A."/>
            <person name="Hutchinson M.I."/>
            <person name="Powell A.J."/>
            <person name="Barry K."/>
            <person name="Miller A.N."/>
            <person name="Grigoriev I.V."/>
            <person name="Debuchy R."/>
            <person name="Gladieux P."/>
            <person name="Thoren M.H."/>
            <person name="Johannesson H."/>
        </authorList>
    </citation>
    <scope>NUCLEOTIDE SEQUENCE</scope>
    <source>
        <strain evidence="1">CBS 540.89</strain>
    </source>
</reference>